<accession>F0EN37</accession>
<protein>
    <submittedName>
        <fullName evidence="1">Uncharacterized protein</fullName>
    </submittedName>
</protein>
<evidence type="ECO:0000313" key="1">
    <source>
        <dbReference type="EMBL" id="EGC68478.1"/>
    </source>
</evidence>
<dbReference type="HOGENOM" id="CLU_3233206_0_0_9"/>
<dbReference type="AlphaFoldDB" id="F0EN37"/>
<comment type="caution">
    <text evidence="1">The sequence shown here is derived from an EMBL/GenBank/DDBJ whole genome shotgun (WGS) entry which is preliminary data.</text>
</comment>
<name>F0EN37_ENTCA</name>
<evidence type="ECO:0000313" key="2">
    <source>
        <dbReference type="Proteomes" id="UP000004835"/>
    </source>
</evidence>
<dbReference type="EMBL" id="AEWT01000028">
    <property type="protein sequence ID" value="EGC68478.1"/>
    <property type="molecule type" value="Genomic_DNA"/>
</dbReference>
<sequence>MKSIMDQSFPKSSFNHQDACFLFSITADQKTTILPSILNDKRNRQLK</sequence>
<reference evidence="1 2" key="1">
    <citation type="submission" date="2011-01" db="EMBL/GenBank/DDBJ databases">
        <authorList>
            <person name="Muzny D."/>
            <person name="Qin X."/>
            <person name="Deng J."/>
            <person name="Jiang H."/>
            <person name="Liu Y."/>
            <person name="Qu J."/>
            <person name="Song X.-Z."/>
            <person name="Zhang L."/>
            <person name="Thornton R."/>
            <person name="Coyle M."/>
            <person name="Francisco L."/>
            <person name="Jackson L."/>
            <person name="Javaid M."/>
            <person name="Korchina V."/>
            <person name="Kovar C."/>
            <person name="Mata R."/>
            <person name="Mathew T."/>
            <person name="Ngo R."/>
            <person name="Nguyen L."/>
            <person name="Nguyen N."/>
            <person name="Okwuonu G."/>
            <person name="Ongeri F."/>
            <person name="Pham C."/>
            <person name="Simmons D."/>
            <person name="Wilczek-Boney K."/>
            <person name="Hale W."/>
            <person name="Jakkamsetti A."/>
            <person name="Pham P."/>
            <person name="Ruth R."/>
            <person name="San Lucas F."/>
            <person name="Warren J."/>
            <person name="Zhang J."/>
            <person name="Zhao Z."/>
            <person name="Zhou C."/>
            <person name="Zhu D."/>
            <person name="Lee S."/>
            <person name="Bess C."/>
            <person name="Blankenburg K."/>
            <person name="Forbes L."/>
            <person name="Fu Q."/>
            <person name="Gubbala S."/>
            <person name="Hirani K."/>
            <person name="Jayaseelan J.C."/>
            <person name="Lara F."/>
            <person name="Munidasa M."/>
            <person name="Palculict T."/>
            <person name="Patil S."/>
            <person name="Pu L.-L."/>
            <person name="Saada N."/>
            <person name="Tang L."/>
            <person name="Weissenberger G."/>
            <person name="Zhu Y."/>
            <person name="Hemphill L."/>
            <person name="Shang Y."/>
            <person name="Youmans B."/>
            <person name="Ayvaz T."/>
            <person name="Ross M."/>
            <person name="Santibanez J."/>
            <person name="Aqrawi P."/>
            <person name="Gross S."/>
            <person name="Joshi V."/>
            <person name="Fowler G."/>
            <person name="Nazareth L."/>
            <person name="Reid J."/>
            <person name="Worley K."/>
            <person name="Petrosino J."/>
            <person name="Highlander S."/>
            <person name="Gibbs R."/>
        </authorList>
    </citation>
    <scope>NUCLEOTIDE SEQUENCE [LARGE SCALE GENOMIC DNA]</scope>
    <source>
        <strain evidence="1 2">ATCC 12755</strain>
    </source>
</reference>
<organism evidence="1 2">
    <name type="scientific">Enterococcus casseliflavus ATCC 12755</name>
    <dbReference type="NCBI Taxonomy" id="888066"/>
    <lineage>
        <taxon>Bacteria</taxon>
        <taxon>Bacillati</taxon>
        <taxon>Bacillota</taxon>
        <taxon>Bacilli</taxon>
        <taxon>Lactobacillales</taxon>
        <taxon>Enterococcaceae</taxon>
        <taxon>Enterococcus</taxon>
    </lineage>
</organism>
<gene>
    <name evidence="1" type="ORF">HMPREF9087_2829</name>
</gene>
<proteinExistence type="predicted"/>
<dbReference type="Proteomes" id="UP000004835">
    <property type="component" value="Unassembled WGS sequence"/>
</dbReference>